<dbReference type="InterPro" id="IPR004637">
    <property type="entry name" value="Dat"/>
</dbReference>
<comment type="function">
    <text evidence="2">Catalyzes reversively the conversion of L-aspartate beta-semialdehyde (ASA) to L-2,4-diaminobutyrate (DABA) by transamination with L-glutamate.</text>
</comment>
<evidence type="ECO:0000256" key="8">
    <source>
        <dbReference type="ARBA" id="ARBA00022679"/>
    </source>
</evidence>
<dbReference type="InterPro" id="IPR015422">
    <property type="entry name" value="PyrdxlP-dep_Trfase_small"/>
</dbReference>
<evidence type="ECO:0000256" key="7">
    <source>
        <dbReference type="ARBA" id="ARBA00022576"/>
    </source>
</evidence>
<dbReference type="KEGG" id="sxn:IAG42_37105"/>
<dbReference type="InterPro" id="IPR015424">
    <property type="entry name" value="PyrdxlP-dep_Trfase"/>
</dbReference>
<dbReference type="EMBL" id="CP061282">
    <property type="protein sequence ID" value="QNS09362.1"/>
    <property type="molecule type" value="Genomic_DNA"/>
</dbReference>
<reference evidence="16 17" key="1">
    <citation type="submission" date="2020-09" db="EMBL/GenBank/DDBJ databases">
        <title>A novel species.</title>
        <authorList>
            <person name="Gao J."/>
        </authorList>
    </citation>
    <scope>NUCLEOTIDE SEQUENCE [LARGE SCALE GENOMIC DNA]</scope>
    <source>
        <strain evidence="16 17">CRXT-Y-14</strain>
        <plasmid evidence="16 17">unnamed1</plasmid>
    </source>
</reference>
<dbReference type="GO" id="GO:0045303">
    <property type="term" value="F:diaminobutyrate-2-oxoglutarate transaminase activity"/>
    <property type="evidence" value="ECO:0007669"/>
    <property type="project" value="UniProtKB-EC"/>
</dbReference>
<geneLocation type="plasmid" evidence="16 17">
    <name>unnamed1</name>
</geneLocation>
<gene>
    <name evidence="16" type="ORF">IAG42_37105</name>
</gene>
<dbReference type="PIRSF" id="PIRSF000521">
    <property type="entry name" value="Transaminase_4ab_Lys_Orn"/>
    <property type="match status" value="1"/>
</dbReference>
<protein>
    <recommendedName>
        <fullName evidence="6">Diaminobutyrate--2-oxoglutarate transaminase</fullName>
        <ecNumber evidence="5">2.6.1.76</ecNumber>
    </recommendedName>
    <alternativeName>
        <fullName evidence="11">DABA aminotransferase</fullName>
    </alternativeName>
    <alternativeName>
        <fullName evidence="12">Diaminobutyrate--2-oxoglutarate aminotransferase</fullName>
    </alternativeName>
    <alternativeName>
        <fullName evidence="10">L-2,4-diaminobutyric acid transaminase</fullName>
    </alternativeName>
</protein>
<evidence type="ECO:0000256" key="10">
    <source>
        <dbReference type="ARBA" id="ARBA00029744"/>
    </source>
</evidence>
<keyword evidence="7" id="KW-0032">Aminotransferase</keyword>
<keyword evidence="8" id="KW-0808">Transferase</keyword>
<dbReference type="PANTHER" id="PTHR43552:SF1">
    <property type="entry name" value="DIAMINOBUTYRATE--2-OXOGLUTARATE AMINOTRANSFERASE"/>
    <property type="match status" value="1"/>
</dbReference>
<dbReference type="PROSITE" id="PS00600">
    <property type="entry name" value="AA_TRANSFER_CLASS_3"/>
    <property type="match status" value="1"/>
</dbReference>
<feature type="region of interest" description="Disordered" evidence="15">
    <location>
        <begin position="1"/>
        <end position="33"/>
    </location>
</feature>
<evidence type="ECO:0000256" key="13">
    <source>
        <dbReference type="ARBA" id="ARBA00049111"/>
    </source>
</evidence>
<keyword evidence="9 14" id="KW-0663">Pyridoxal phosphate</keyword>
<dbReference type="PANTHER" id="PTHR43552">
    <property type="entry name" value="DIAMINOBUTYRATE--2-OXOGLUTARATE AMINOTRANSFERASE"/>
    <property type="match status" value="1"/>
</dbReference>
<dbReference type="InterPro" id="IPR005814">
    <property type="entry name" value="Aminotrans_3"/>
</dbReference>
<dbReference type="InterPro" id="IPR049704">
    <property type="entry name" value="Aminotrans_3_PPA_site"/>
</dbReference>
<organism evidence="16 17">
    <name type="scientific">Streptomyces xanthii</name>
    <dbReference type="NCBI Taxonomy" id="2768069"/>
    <lineage>
        <taxon>Bacteria</taxon>
        <taxon>Bacillati</taxon>
        <taxon>Actinomycetota</taxon>
        <taxon>Actinomycetes</taxon>
        <taxon>Kitasatosporales</taxon>
        <taxon>Streptomycetaceae</taxon>
        <taxon>Streptomyces</taxon>
    </lineage>
</organism>
<dbReference type="GO" id="GO:0030170">
    <property type="term" value="F:pyridoxal phosphate binding"/>
    <property type="evidence" value="ECO:0007669"/>
    <property type="project" value="InterPro"/>
</dbReference>
<dbReference type="AlphaFoldDB" id="A0A7H1BKV7"/>
<evidence type="ECO:0000256" key="14">
    <source>
        <dbReference type="RuleBase" id="RU003560"/>
    </source>
</evidence>
<dbReference type="Proteomes" id="UP000516428">
    <property type="component" value="Plasmid unnamed1"/>
</dbReference>
<evidence type="ECO:0000256" key="5">
    <source>
        <dbReference type="ARBA" id="ARBA00013155"/>
    </source>
</evidence>
<evidence type="ECO:0000256" key="2">
    <source>
        <dbReference type="ARBA" id="ARBA00002189"/>
    </source>
</evidence>
<evidence type="ECO:0000256" key="3">
    <source>
        <dbReference type="ARBA" id="ARBA00004946"/>
    </source>
</evidence>
<dbReference type="Gene3D" id="3.40.640.10">
    <property type="entry name" value="Type I PLP-dependent aspartate aminotransferase-like (Major domain)"/>
    <property type="match status" value="1"/>
</dbReference>
<name>A0A7H1BKV7_9ACTN</name>
<evidence type="ECO:0000313" key="16">
    <source>
        <dbReference type="EMBL" id="QNS09362.1"/>
    </source>
</evidence>
<evidence type="ECO:0000256" key="4">
    <source>
        <dbReference type="ARBA" id="ARBA00008954"/>
    </source>
</evidence>
<comment type="pathway">
    <text evidence="3">Amine and polyamine biosynthesis; ectoine biosynthesis; L-ectoine from L-aspartate 4-semialdehyde: step 1/3.</text>
</comment>
<dbReference type="SUPFAM" id="SSF53383">
    <property type="entry name" value="PLP-dependent transferases"/>
    <property type="match status" value="1"/>
</dbReference>
<keyword evidence="16" id="KW-0614">Plasmid</keyword>
<evidence type="ECO:0000313" key="17">
    <source>
        <dbReference type="Proteomes" id="UP000516428"/>
    </source>
</evidence>
<evidence type="ECO:0000256" key="6">
    <source>
        <dbReference type="ARBA" id="ARBA00014798"/>
    </source>
</evidence>
<dbReference type="RefSeq" id="WP_188342017.1">
    <property type="nucleotide sequence ID" value="NZ_CP061282.1"/>
</dbReference>
<evidence type="ECO:0000256" key="15">
    <source>
        <dbReference type="SAM" id="MobiDB-lite"/>
    </source>
</evidence>
<comment type="cofactor">
    <cofactor evidence="1">
        <name>pyridoxal 5'-phosphate</name>
        <dbReference type="ChEBI" id="CHEBI:597326"/>
    </cofactor>
</comment>
<evidence type="ECO:0000256" key="1">
    <source>
        <dbReference type="ARBA" id="ARBA00001933"/>
    </source>
</evidence>
<dbReference type="Pfam" id="PF00202">
    <property type="entry name" value="Aminotran_3"/>
    <property type="match status" value="1"/>
</dbReference>
<evidence type="ECO:0000256" key="9">
    <source>
        <dbReference type="ARBA" id="ARBA00022898"/>
    </source>
</evidence>
<dbReference type="EC" id="2.6.1.76" evidence="5"/>
<dbReference type="NCBIfam" id="TIGR00709">
    <property type="entry name" value="dat"/>
    <property type="match status" value="1"/>
</dbReference>
<proteinExistence type="inferred from homology"/>
<comment type="catalytic activity">
    <reaction evidence="13">
        <text>L-2,4-diaminobutanoate + 2-oxoglutarate = L-aspartate 4-semialdehyde + L-glutamate</text>
        <dbReference type="Rhea" id="RHEA:11160"/>
        <dbReference type="ChEBI" id="CHEBI:16810"/>
        <dbReference type="ChEBI" id="CHEBI:29985"/>
        <dbReference type="ChEBI" id="CHEBI:58761"/>
        <dbReference type="ChEBI" id="CHEBI:537519"/>
        <dbReference type="EC" id="2.6.1.76"/>
    </reaction>
</comment>
<comment type="similarity">
    <text evidence="4 14">Belongs to the class-III pyridoxal-phosphate-dependent aminotransferase family.</text>
</comment>
<dbReference type="Gene3D" id="3.90.1150.10">
    <property type="entry name" value="Aspartate Aminotransferase, domain 1"/>
    <property type="match status" value="1"/>
</dbReference>
<sequence length="469" mass="50051">MNVPTRLPACAYPEPADRPAHRVPSVRGPLPGPRSAELLARQELRESNARTYPRHLPLAIRRAQGSFLEDLDGNVFLDFLSGAGVLPLGHNPPEPLAAAHRQLDELVHGLDFPTPVKDEFTELTLGMLPERMRTRTKIHFCGPTGANAVEAALKLCKTATGRTDVVTFQGGFHGSSLATLSVTGLVAQQAGVGGRMPGVHFFPYAHCHRCPLGLRRDTCAVNCAGLLERSLTDPNGGIPLPAAVVLELVQGEGGVIPADPEFVRRLRAVTRELDIPLIVDEVQTGCGRTGSWFAFEQYGIEPDVVVASKALSGLGLPAAVILYDERLDVWQPGAHSGTFRGNQAAFAAGVATLKVFRRDGVLANVRERSAQLFDRLAELRALTPRVSDVRGLGLMIGVELADPGTGRPESELARRVQRAALHRGLVIELGGRDDAVLRLLPPLTCTAAEAGIAADILHAALSEALASPS</sequence>
<dbReference type="InterPro" id="IPR015421">
    <property type="entry name" value="PyrdxlP-dep_Trfase_major"/>
</dbReference>
<evidence type="ECO:0000256" key="12">
    <source>
        <dbReference type="ARBA" id="ARBA00031476"/>
    </source>
</evidence>
<accession>A0A7H1BKV7</accession>
<dbReference type="CDD" id="cd00610">
    <property type="entry name" value="OAT_like"/>
    <property type="match status" value="1"/>
</dbReference>
<evidence type="ECO:0000256" key="11">
    <source>
        <dbReference type="ARBA" id="ARBA00030665"/>
    </source>
</evidence>
<keyword evidence="17" id="KW-1185">Reference proteome</keyword>